<keyword evidence="3" id="KW-1185">Reference proteome</keyword>
<dbReference type="Proteomes" id="UP000037784">
    <property type="component" value="Unassembled WGS sequence"/>
</dbReference>
<dbReference type="InterPro" id="IPR037523">
    <property type="entry name" value="VOC_core"/>
</dbReference>
<dbReference type="SUPFAM" id="SSF54593">
    <property type="entry name" value="Glyoxalase/Bleomycin resistance protein/Dihydroxybiphenyl dioxygenase"/>
    <property type="match status" value="1"/>
</dbReference>
<dbReference type="InterPro" id="IPR029068">
    <property type="entry name" value="Glyas_Bleomycin-R_OHBP_Dase"/>
</dbReference>
<proteinExistence type="predicted"/>
<reference evidence="2 3" key="1">
    <citation type="journal article" date="2015" name="Genome Announc.">
        <title>Draft Genome Sequence of a Heterotrophic Facultative Anaerobic Thermophilic Bacterium, Ardenticatena maritima Strain 110ST.</title>
        <authorList>
            <person name="Kawaichi S."/>
            <person name="Yoshida T."/>
            <person name="Sako Y."/>
            <person name="Nakamura R."/>
        </authorList>
    </citation>
    <scope>NUCLEOTIDE SEQUENCE [LARGE SCALE GENOMIC DNA]</scope>
    <source>
        <strain evidence="2 3">110S</strain>
    </source>
</reference>
<dbReference type="AlphaFoldDB" id="A0A0N0RFT0"/>
<accession>A0A0N0RFT0</accession>
<dbReference type="Gene3D" id="3.10.180.10">
    <property type="entry name" value="2,3-Dihydroxybiphenyl 1,2-Dioxygenase, domain 1"/>
    <property type="match status" value="1"/>
</dbReference>
<reference evidence="3" key="2">
    <citation type="submission" date="2015-08" db="EMBL/GenBank/DDBJ databases">
        <title>Draft Genome Sequence of a Heterotrophic Facultative Anaerobic Bacterium Ardenticatena maritima Strain 110S.</title>
        <authorList>
            <person name="Kawaichi S."/>
            <person name="Yoshida T."/>
            <person name="Sako Y."/>
            <person name="Nakamura R."/>
        </authorList>
    </citation>
    <scope>NUCLEOTIDE SEQUENCE [LARGE SCALE GENOMIC DNA]</scope>
    <source>
        <strain evidence="3">110S</strain>
    </source>
</reference>
<name>A0A0N0RFT0_9CHLR</name>
<evidence type="ECO:0000313" key="2">
    <source>
        <dbReference type="EMBL" id="GAP64150.1"/>
    </source>
</evidence>
<dbReference type="EMBL" id="BBZA01000226">
    <property type="protein sequence ID" value="GAP64150.1"/>
    <property type="molecule type" value="Genomic_DNA"/>
</dbReference>
<protein>
    <recommendedName>
        <fullName evidence="1">VOC domain-containing protein</fullName>
    </recommendedName>
</protein>
<evidence type="ECO:0000259" key="1">
    <source>
        <dbReference type="PROSITE" id="PS51819"/>
    </source>
</evidence>
<comment type="caution">
    <text evidence="2">The sequence shown here is derived from an EMBL/GenBank/DDBJ whole genome shotgun (WGS) entry which is preliminary data.</text>
</comment>
<organism evidence="2 3">
    <name type="scientific">Ardenticatena maritima</name>
    <dbReference type="NCBI Taxonomy" id="872965"/>
    <lineage>
        <taxon>Bacteria</taxon>
        <taxon>Bacillati</taxon>
        <taxon>Chloroflexota</taxon>
        <taxon>Ardenticatenia</taxon>
        <taxon>Ardenticatenales</taxon>
        <taxon>Ardenticatenaceae</taxon>
        <taxon>Ardenticatena</taxon>
    </lineage>
</organism>
<dbReference type="PANTHER" id="PTHR40265:SF1">
    <property type="entry name" value="GLYOXALASE-LIKE DOMAIN-CONTAINING PROTEIN"/>
    <property type="match status" value="1"/>
</dbReference>
<dbReference type="InterPro" id="IPR025870">
    <property type="entry name" value="Glyoxalase-like_dom"/>
</dbReference>
<dbReference type="InParanoid" id="A0A0N0RFT0"/>
<feature type="domain" description="VOC" evidence="1">
    <location>
        <begin position="12"/>
        <end position="165"/>
    </location>
</feature>
<dbReference type="Pfam" id="PF13468">
    <property type="entry name" value="Glyoxalase_3"/>
    <property type="match status" value="1"/>
</dbReference>
<dbReference type="PANTHER" id="PTHR40265">
    <property type="entry name" value="BLL2707 PROTEIN"/>
    <property type="match status" value="1"/>
</dbReference>
<dbReference type="PROSITE" id="PS51819">
    <property type="entry name" value="VOC"/>
    <property type="match status" value="1"/>
</dbReference>
<sequence>MFACQEVFMGIGIDHLVIGVPSLEAAITAWRAAGFHVIEGGVHAGGLTHNALVVLEDGSYLELLAPTNAVRWQALRAAARVGLLDGALSGFSPIQKRMVRYALGPYGLVDFAVNVEDAAAEAEAAEARGVLMTPAIEGARARPDGREVRWITATPQDADLPFFIQDLTPREWRVPVEGAAHPNQAYSIRKLVVLARRPAETAAHYEMLLDVSPVRFDEHGILFALGAARVEVREPISDEERNALGNRAARPWALELRTHDTHMAGTVEFPPELHVPLTLVPDAL</sequence>
<evidence type="ECO:0000313" key="3">
    <source>
        <dbReference type="Proteomes" id="UP000037784"/>
    </source>
</evidence>
<gene>
    <name evidence="2" type="ORF">ARMA_2573</name>
</gene>